<evidence type="ECO:0000313" key="2">
    <source>
        <dbReference type="Proteomes" id="UP000324222"/>
    </source>
</evidence>
<protein>
    <submittedName>
        <fullName evidence="1">Uncharacterized protein</fullName>
    </submittedName>
</protein>
<accession>A0A5B7CX59</accession>
<dbReference type="AlphaFoldDB" id="A0A5B7CX59"/>
<organism evidence="1 2">
    <name type="scientific">Portunus trituberculatus</name>
    <name type="common">Swimming crab</name>
    <name type="synonym">Neptunus trituberculatus</name>
    <dbReference type="NCBI Taxonomy" id="210409"/>
    <lineage>
        <taxon>Eukaryota</taxon>
        <taxon>Metazoa</taxon>
        <taxon>Ecdysozoa</taxon>
        <taxon>Arthropoda</taxon>
        <taxon>Crustacea</taxon>
        <taxon>Multicrustacea</taxon>
        <taxon>Malacostraca</taxon>
        <taxon>Eumalacostraca</taxon>
        <taxon>Eucarida</taxon>
        <taxon>Decapoda</taxon>
        <taxon>Pleocyemata</taxon>
        <taxon>Brachyura</taxon>
        <taxon>Eubrachyura</taxon>
        <taxon>Portunoidea</taxon>
        <taxon>Portunidae</taxon>
        <taxon>Portuninae</taxon>
        <taxon>Portunus</taxon>
    </lineage>
</organism>
<keyword evidence="2" id="KW-1185">Reference proteome</keyword>
<proteinExistence type="predicted"/>
<gene>
    <name evidence="1" type="ORF">E2C01_006064</name>
</gene>
<reference evidence="1 2" key="1">
    <citation type="submission" date="2019-05" db="EMBL/GenBank/DDBJ databases">
        <title>Another draft genome of Portunus trituberculatus and its Hox gene families provides insights of decapod evolution.</title>
        <authorList>
            <person name="Jeong J.-H."/>
            <person name="Song I."/>
            <person name="Kim S."/>
            <person name="Choi T."/>
            <person name="Kim D."/>
            <person name="Ryu S."/>
            <person name="Kim W."/>
        </authorList>
    </citation>
    <scope>NUCLEOTIDE SEQUENCE [LARGE SCALE GENOMIC DNA]</scope>
    <source>
        <tissue evidence="1">Muscle</tissue>
    </source>
</reference>
<name>A0A5B7CX59_PORTR</name>
<evidence type="ECO:0000313" key="1">
    <source>
        <dbReference type="EMBL" id="MPC13334.1"/>
    </source>
</evidence>
<dbReference type="Proteomes" id="UP000324222">
    <property type="component" value="Unassembled WGS sequence"/>
</dbReference>
<sequence>MGGEQGDCQVAVAKSEVVGTAVTLPTCPRTRRGRPHQLFSYHAERERDLCASLVKKSSDMARSRSKCADLCLNTQCWAAILSRDPMVPHGPLSDHPQLLKLDWKPYPTSEASVAIVIWGGVETTVPTAEGPLIGARLTAGGEELGVTGLGMVTLVERVYLLTSRISLQCFRLPSESARTTKLRRPSRLSR</sequence>
<comment type="caution">
    <text evidence="1">The sequence shown here is derived from an EMBL/GenBank/DDBJ whole genome shotgun (WGS) entry which is preliminary data.</text>
</comment>
<dbReference type="EMBL" id="VSRR010000274">
    <property type="protein sequence ID" value="MPC13334.1"/>
    <property type="molecule type" value="Genomic_DNA"/>
</dbReference>